<gene>
    <name evidence="1" type="ORF">KUTeg_007549</name>
</gene>
<accession>A0ABQ9FDK0</accession>
<comment type="caution">
    <text evidence="1">The sequence shown here is derived from an EMBL/GenBank/DDBJ whole genome shotgun (WGS) entry which is preliminary data.</text>
</comment>
<sequence length="127" mass="14721">MTEIFTGELNHNFHEMYHDKVLINISRGSCRMCSPVISSSKVASTEKIKLCQSICNVVLLKILDCLLHNMCDHDFKYKTVLLKRTFKFYYYIQQKSKPKLLLLGQKSYLLSTKGLKDKITTHRCPSS</sequence>
<evidence type="ECO:0000313" key="1">
    <source>
        <dbReference type="EMBL" id="KAJ8315399.1"/>
    </source>
</evidence>
<keyword evidence="2" id="KW-1185">Reference proteome</keyword>
<name>A0ABQ9FDK0_TEGGR</name>
<organism evidence="1 2">
    <name type="scientific">Tegillarca granosa</name>
    <name type="common">Malaysian cockle</name>
    <name type="synonym">Anadara granosa</name>
    <dbReference type="NCBI Taxonomy" id="220873"/>
    <lineage>
        <taxon>Eukaryota</taxon>
        <taxon>Metazoa</taxon>
        <taxon>Spiralia</taxon>
        <taxon>Lophotrochozoa</taxon>
        <taxon>Mollusca</taxon>
        <taxon>Bivalvia</taxon>
        <taxon>Autobranchia</taxon>
        <taxon>Pteriomorphia</taxon>
        <taxon>Arcoida</taxon>
        <taxon>Arcoidea</taxon>
        <taxon>Arcidae</taxon>
        <taxon>Tegillarca</taxon>
    </lineage>
</organism>
<proteinExistence type="predicted"/>
<reference evidence="1 2" key="1">
    <citation type="submission" date="2022-12" db="EMBL/GenBank/DDBJ databases">
        <title>Chromosome-level genome of Tegillarca granosa.</title>
        <authorList>
            <person name="Kim J."/>
        </authorList>
    </citation>
    <scope>NUCLEOTIDE SEQUENCE [LARGE SCALE GENOMIC DNA]</scope>
    <source>
        <strain evidence="1">Teg-2019</strain>
        <tissue evidence="1">Adductor muscle</tissue>
    </source>
</reference>
<dbReference type="Proteomes" id="UP001217089">
    <property type="component" value="Unassembled WGS sequence"/>
</dbReference>
<evidence type="ECO:0000313" key="2">
    <source>
        <dbReference type="Proteomes" id="UP001217089"/>
    </source>
</evidence>
<protein>
    <submittedName>
        <fullName evidence="1">Uncharacterized protein</fullName>
    </submittedName>
</protein>
<dbReference type="EMBL" id="JARBDR010000337">
    <property type="protein sequence ID" value="KAJ8315399.1"/>
    <property type="molecule type" value="Genomic_DNA"/>
</dbReference>